<keyword evidence="3" id="KW-1185">Reference proteome</keyword>
<proteinExistence type="predicted"/>
<organism evidence="2 3">
    <name type="scientific">Phycicoccus avicenniae</name>
    <dbReference type="NCBI Taxonomy" id="2828860"/>
    <lineage>
        <taxon>Bacteria</taxon>
        <taxon>Bacillati</taxon>
        <taxon>Actinomycetota</taxon>
        <taxon>Actinomycetes</taxon>
        <taxon>Micrococcales</taxon>
        <taxon>Intrasporangiaceae</taxon>
        <taxon>Phycicoccus</taxon>
    </lineage>
</organism>
<keyword evidence="1" id="KW-0812">Transmembrane</keyword>
<feature type="transmembrane region" description="Helical" evidence="1">
    <location>
        <begin position="160"/>
        <end position="178"/>
    </location>
</feature>
<comment type="caution">
    <text evidence="2">The sequence shown here is derived from an EMBL/GenBank/DDBJ whole genome shotgun (WGS) entry which is preliminary data.</text>
</comment>
<keyword evidence="1" id="KW-0472">Membrane</keyword>
<dbReference type="EMBL" id="JAGSNF010000004">
    <property type="protein sequence ID" value="MBR7742629.1"/>
    <property type="molecule type" value="Genomic_DNA"/>
</dbReference>
<dbReference type="RefSeq" id="WP_211601785.1">
    <property type="nucleotide sequence ID" value="NZ_JAGSNF010000004.1"/>
</dbReference>
<evidence type="ECO:0000256" key="1">
    <source>
        <dbReference type="SAM" id="Phobius"/>
    </source>
</evidence>
<feature type="transmembrane region" description="Helical" evidence="1">
    <location>
        <begin position="20"/>
        <end position="45"/>
    </location>
</feature>
<dbReference type="AlphaFoldDB" id="A0A941D5R7"/>
<gene>
    <name evidence="2" type="ORF">KC207_04925</name>
</gene>
<evidence type="ECO:0000313" key="2">
    <source>
        <dbReference type="EMBL" id="MBR7742629.1"/>
    </source>
</evidence>
<keyword evidence="1" id="KW-1133">Transmembrane helix</keyword>
<accession>A0A941D5R7</accession>
<dbReference type="Proteomes" id="UP000677016">
    <property type="component" value="Unassembled WGS sequence"/>
</dbReference>
<evidence type="ECO:0000313" key="3">
    <source>
        <dbReference type="Proteomes" id="UP000677016"/>
    </source>
</evidence>
<name>A0A941D5R7_9MICO</name>
<sequence>MAKKRHRPRRRTNSRRSHSISLVLAAVCAVLGLGAIGVGTVAWSMDRPTPQQLLPGETTLVGATPWFDAGSTVFAAALRDGTVPAPEALGCTRFTREGSAPLRSPADPRQLGTRVVDQVSLEPVAVVGPTASTDRVMCDGPVMQDAVVWVLPTNAGPSRYPLSIVVAGVALLGLAALFDPRARGLRRGLG</sequence>
<protein>
    <submittedName>
        <fullName evidence="2">Uncharacterized protein</fullName>
    </submittedName>
</protein>
<reference evidence="2" key="1">
    <citation type="submission" date="2021-04" db="EMBL/GenBank/DDBJ databases">
        <title>Phycicoccus avicenniae sp. nov., a novel endophytic actinomycetes isolated from branch of Avicennia mariana.</title>
        <authorList>
            <person name="Tuo L."/>
        </authorList>
    </citation>
    <scope>NUCLEOTIDE SEQUENCE</scope>
    <source>
        <strain evidence="2">BSK3Z-2</strain>
    </source>
</reference>